<dbReference type="EMBL" id="JAEUBE010000042">
    <property type="protein sequence ID" value="KAH3671873.1"/>
    <property type="molecule type" value="Genomic_DNA"/>
</dbReference>
<dbReference type="Proteomes" id="UP000769157">
    <property type="component" value="Unassembled WGS sequence"/>
</dbReference>
<dbReference type="RefSeq" id="XP_046064988.1">
    <property type="nucleotide sequence ID" value="XM_046207350.1"/>
</dbReference>
<name>A0A9P8PGL6_9ASCO</name>
<evidence type="ECO:0000313" key="1">
    <source>
        <dbReference type="EMBL" id="KAH3671873.1"/>
    </source>
</evidence>
<keyword evidence="2" id="KW-1185">Reference proteome</keyword>
<dbReference type="OrthoDB" id="10365113at2759"/>
<gene>
    <name evidence="1" type="ORF">OGAPHI_000059</name>
</gene>
<accession>A0A9P8PGL6</accession>
<reference evidence="1" key="1">
    <citation type="journal article" date="2021" name="Open Biol.">
        <title>Shared evolutionary footprints suggest mitochondrial oxidative damage underlies multiple complex I losses in fungi.</title>
        <authorList>
            <person name="Schikora-Tamarit M.A."/>
            <person name="Marcet-Houben M."/>
            <person name="Nosek J."/>
            <person name="Gabaldon T."/>
        </authorList>
    </citation>
    <scope>NUCLEOTIDE SEQUENCE</scope>
    <source>
        <strain evidence="1">CBS6075</strain>
    </source>
</reference>
<sequence length="150" mass="16359">MFGSSSGAYTFWMYEEANGSSIITVNLIFPAMASSSFLKNVSQLDLVSGAIESDVSWNTLECNSSLTWRNNPSKVVNLPPNVPGVRSRLSSGIFIPHVSDFKMSLPRSSGSSQYNSTRFPLSGTAPPVLTSFDLYPHRSQVVDIMITSLK</sequence>
<dbReference type="AlphaFoldDB" id="A0A9P8PGL6"/>
<comment type="caution">
    <text evidence="1">The sequence shown here is derived from an EMBL/GenBank/DDBJ whole genome shotgun (WGS) entry which is preliminary data.</text>
</comment>
<proteinExistence type="predicted"/>
<reference evidence="1" key="2">
    <citation type="submission" date="2021-01" db="EMBL/GenBank/DDBJ databases">
        <authorList>
            <person name="Schikora-Tamarit M.A."/>
        </authorList>
    </citation>
    <scope>NUCLEOTIDE SEQUENCE</scope>
    <source>
        <strain evidence="1">CBS6075</strain>
    </source>
</reference>
<evidence type="ECO:0000313" key="2">
    <source>
        <dbReference type="Proteomes" id="UP000769157"/>
    </source>
</evidence>
<protein>
    <submittedName>
        <fullName evidence="1">Uncharacterized protein</fullName>
    </submittedName>
</protein>
<dbReference type="GeneID" id="70232027"/>
<organism evidence="1 2">
    <name type="scientific">Ogataea philodendri</name>
    <dbReference type="NCBI Taxonomy" id="1378263"/>
    <lineage>
        <taxon>Eukaryota</taxon>
        <taxon>Fungi</taxon>
        <taxon>Dikarya</taxon>
        <taxon>Ascomycota</taxon>
        <taxon>Saccharomycotina</taxon>
        <taxon>Pichiomycetes</taxon>
        <taxon>Pichiales</taxon>
        <taxon>Pichiaceae</taxon>
        <taxon>Ogataea</taxon>
    </lineage>
</organism>